<organism evidence="2 3">
    <name type="scientific">Gallaecimonas pentaromativorans</name>
    <dbReference type="NCBI Taxonomy" id="584787"/>
    <lineage>
        <taxon>Bacteria</taxon>
        <taxon>Pseudomonadati</taxon>
        <taxon>Pseudomonadota</taxon>
        <taxon>Gammaproteobacteria</taxon>
        <taxon>Enterobacterales</taxon>
        <taxon>Gallaecimonadaceae</taxon>
        <taxon>Gallaecimonas</taxon>
    </lineage>
</organism>
<reference evidence="2 3" key="1">
    <citation type="submission" date="2018-11" db="EMBL/GenBank/DDBJ databases">
        <title>Genomic Encyclopedia of Type Strains, Phase IV (KMG-IV): sequencing the most valuable type-strain genomes for metagenomic binning, comparative biology and taxonomic classification.</title>
        <authorList>
            <person name="Goeker M."/>
        </authorList>
    </citation>
    <scope>NUCLEOTIDE SEQUENCE [LARGE SCALE GENOMIC DNA]</scope>
    <source>
        <strain evidence="2 3">DSM 21945</strain>
    </source>
</reference>
<dbReference type="Pfam" id="PF20101">
    <property type="entry name" value="DUF6491"/>
    <property type="match status" value="1"/>
</dbReference>
<dbReference type="STRING" id="584787.GCA_001247655_01659"/>
<name>A0A3N1PFZ4_9GAMM</name>
<keyword evidence="1" id="KW-0732">Signal</keyword>
<dbReference type="AlphaFoldDB" id="A0A3N1PFZ4"/>
<feature type="chain" id="PRO_5018125975" description="Lipoprotein" evidence="1">
    <location>
        <begin position="26"/>
        <end position="133"/>
    </location>
</feature>
<dbReference type="InterPro" id="IPR045500">
    <property type="entry name" value="DUF6491"/>
</dbReference>
<evidence type="ECO:0000256" key="1">
    <source>
        <dbReference type="SAM" id="SignalP"/>
    </source>
</evidence>
<sequence length="133" mass="14867">MKVVLKTALVALPLLLSACASHPQAKAKAKAKPIPWNQYVTRQSVDVMNPDFSNFRIVGTDRVVLWDSPREAYLVTTAGGCFFDNSNPVLGFTNRDQMFNPLTDTIIYDHQRCPVVKIDQLNTELLKADGVFK</sequence>
<accession>A0A3N1PFZ4</accession>
<comment type="caution">
    <text evidence="2">The sequence shown here is derived from an EMBL/GenBank/DDBJ whole genome shotgun (WGS) entry which is preliminary data.</text>
</comment>
<evidence type="ECO:0000313" key="3">
    <source>
        <dbReference type="Proteomes" id="UP000268033"/>
    </source>
</evidence>
<protein>
    <recommendedName>
        <fullName evidence="4">Lipoprotein</fullName>
    </recommendedName>
</protein>
<dbReference type="EMBL" id="RJUL01000001">
    <property type="protein sequence ID" value="ROQ30382.1"/>
    <property type="molecule type" value="Genomic_DNA"/>
</dbReference>
<keyword evidence="3" id="KW-1185">Reference proteome</keyword>
<evidence type="ECO:0000313" key="2">
    <source>
        <dbReference type="EMBL" id="ROQ30382.1"/>
    </source>
</evidence>
<feature type="signal peptide" evidence="1">
    <location>
        <begin position="1"/>
        <end position="25"/>
    </location>
</feature>
<proteinExistence type="predicted"/>
<dbReference type="Proteomes" id="UP000268033">
    <property type="component" value="Unassembled WGS sequence"/>
</dbReference>
<dbReference type="RefSeq" id="WP_123420294.1">
    <property type="nucleotide sequence ID" value="NZ_RJUL01000001.1"/>
</dbReference>
<gene>
    <name evidence="2" type="ORF">EDC28_10168</name>
</gene>
<evidence type="ECO:0008006" key="4">
    <source>
        <dbReference type="Google" id="ProtNLM"/>
    </source>
</evidence>
<dbReference type="PROSITE" id="PS51257">
    <property type="entry name" value="PROKAR_LIPOPROTEIN"/>
    <property type="match status" value="1"/>
</dbReference>